<evidence type="ECO:0000256" key="1">
    <source>
        <dbReference type="SAM" id="SignalP"/>
    </source>
</evidence>
<accession>A0A0L0W404</accession>
<keyword evidence="1" id="KW-0732">Signal</keyword>
<feature type="signal peptide" evidence="1">
    <location>
        <begin position="1"/>
        <end position="19"/>
    </location>
</feature>
<sequence>MVFVAQSVLLFLLAASSLAASPNPESTNGQIGKRQGTCDQQVIRRGTCVAECEGSATGGNYWTDPDHGH</sequence>
<gene>
    <name evidence="2" type="ORF">PSTG_00715</name>
</gene>
<evidence type="ECO:0000313" key="3">
    <source>
        <dbReference type="Proteomes" id="UP000054564"/>
    </source>
</evidence>
<comment type="caution">
    <text evidence="2">The sequence shown here is derived from an EMBL/GenBank/DDBJ whole genome shotgun (WGS) entry which is preliminary data.</text>
</comment>
<evidence type="ECO:0000313" key="2">
    <source>
        <dbReference type="EMBL" id="KNF06207.1"/>
    </source>
</evidence>
<protein>
    <submittedName>
        <fullName evidence="2">Uncharacterized protein</fullName>
    </submittedName>
</protein>
<dbReference type="Proteomes" id="UP000054564">
    <property type="component" value="Unassembled WGS sequence"/>
</dbReference>
<keyword evidence="3" id="KW-1185">Reference proteome</keyword>
<reference evidence="3" key="1">
    <citation type="submission" date="2014-03" db="EMBL/GenBank/DDBJ databases">
        <title>The Genome Sequence of Puccinia striiformis f. sp. tritici PST-78.</title>
        <authorList>
            <consortium name="The Broad Institute Genome Sequencing Platform"/>
            <person name="Cuomo C."/>
            <person name="Hulbert S."/>
            <person name="Chen X."/>
            <person name="Walker B."/>
            <person name="Young S.K."/>
            <person name="Zeng Q."/>
            <person name="Gargeya S."/>
            <person name="Fitzgerald M."/>
            <person name="Haas B."/>
            <person name="Abouelleil A."/>
            <person name="Alvarado L."/>
            <person name="Arachchi H.M."/>
            <person name="Berlin A.M."/>
            <person name="Chapman S.B."/>
            <person name="Goldberg J."/>
            <person name="Griggs A."/>
            <person name="Gujja S."/>
            <person name="Hansen M."/>
            <person name="Howarth C."/>
            <person name="Imamovic A."/>
            <person name="Larimer J."/>
            <person name="McCowan C."/>
            <person name="Montmayeur A."/>
            <person name="Murphy C."/>
            <person name="Neiman D."/>
            <person name="Pearson M."/>
            <person name="Priest M."/>
            <person name="Roberts A."/>
            <person name="Saif S."/>
            <person name="Shea T."/>
            <person name="Sisk P."/>
            <person name="Sykes S."/>
            <person name="Wortman J."/>
            <person name="Nusbaum C."/>
            <person name="Birren B."/>
        </authorList>
    </citation>
    <scope>NUCLEOTIDE SEQUENCE [LARGE SCALE GENOMIC DNA]</scope>
    <source>
        <strain evidence="3">race PST-78</strain>
    </source>
</reference>
<dbReference type="EMBL" id="AJIL01000004">
    <property type="protein sequence ID" value="KNF06207.1"/>
    <property type="molecule type" value="Genomic_DNA"/>
</dbReference>
<dbReference type="AlphaFoldDB" id="A0A0L0W404"/>
<feature type="chain" id="PRO_5005550368" evidence="1">
    <location>
        <begin position="20"/>
        <end position="69"/>
    </location>
</feature>
<organism evidence="2 3">
    <name type="scientific">Puccinia striiformis f. sp. tritici PST-78</name>
    <dbReference type="NCBI Taxonomy" id="1165861"/>
    <lineage>
        <taxon>Eukaryota</taxon>
        <taxon>Fungi</taxon>
        <taxon>Dikarya</taxon>
        <taxon>Basidiomycota</taxon>
        <taxon>Pucciniomycotina</taxon>
        <taxon>Pucciniomycetes</taxon>
        <taxon>Pucciniales</taxon>
        <taxon>Pucciniaceae</taxon>
        <taxon>Puccinia</taxon>
    </lineage>
</organism>
<proteinExistence type="predicted"/>
<name>A0A0L0W404_9BASI</name>